<protein>
    <submittedName>
        <fullName evidence="6">Aminotransferase</fullName>
    </submittedName>
</protein>
<dbReference type="CDD" id="cd00616">
    <property type="entry name" value="AHBA_syn"/>
    <property type="match status" value="1"/>
</dbReference>
<evidence type="ECO:0000256" key="3">
    <source>
        <dbReference type="PIRSR" id="PIRSR000390-1"/>
    </source>
</evidence>
<dbReference type="PANTHER" id="PTHR30244:SF36">
    <property type="entry name" value="3-OXO-GLUCOSE-6-PHOSPHATE:GLUTAMATE AMINOTRANSFERASE"/>
    <property type="match status" value="1"/>
</dbReference>
<dbReference type="GO" id="GO:0030170">
    <property type="term" value="F:pyridoxal phosphate binding"/>
    <property type="evidence" value="ECO:0007669"/>
    <property type="project" value="TreeGrafter"/>
</dbReference>
<dbReference type="InterPro" id="IPR015422">
    <property type="entry name" value="PyrdxlP-dep_Trfase_small"/>
</dbReference>
<keyword evidence="1 4" id="KW-0663">Pyridoxal phosphate</keyword>
<feature type="active site" description="Proton acceptor" evidence="3">
    <location>
        <position position="215"/>
    </location>
</feature>
<evidence type="ECO:0000256" key="5">
    <source>
        <dbReference type="RuleBase" id="RU004508"/>
    </source>
</evidence>
<feature type="modified residue" description="N6-(pyridoxal phosphate)lysine" evidence="4">
    <location>
        <position position="215"/>
    </location>
</feature>
<dbReference type="AlphaFoldDB" id="A0A916YLV3"/>
<comment type="similarity">
    <text evidence="2 5">Belongs to the DegT/DnrJ/EryC1 family.</text>
</comment>
<evidence type="ECO:0000313" key="7">
    <source>
        <dbReference type="Proteomes" id="UP000609064"/>
    </source>
</evidence>
<dbReference type="InterPro" id="IPR015421">
    <property type="entry name" value="PyrdxlP-dep_Trfase_major"/>
</dbReference>
<dbReference type="EMBL" id="BMKK01000002">
    <property type="protein sequence ID" value="GGD48981.1"/>
    <property type="molecule type" value="Genomic_DNA"/>
</dbReference>
<dbReference type="Proteomes" id="UP000609064">
    <property type="component" value="Unassembled WGS sequence"/>
</dbReference>
<dbReference type="InterPro" id="IPR000653">
    <property type="entry name" value="DegT/StrS_aminotransferase"/>
</dbReference>
<proteinExistence type="inferred from homology"/>
<dbReference type="PANTHER" id="PTHR30244">
    <property type="entry name" value="TRANSAMINASE"/>
    <property type="match status" value="1"/>
</dbReference>
<evidence type="ECO:0000256" key="4">
    <source>
        <dbReference type="PIRSR" id="PIRSR000390-2"/>
    </source>
</evidence>
<gene>
    <name evidence="6" type="ORF">GCM10011514_11380</name>
</gene>
<sequence>MKGVILEVFADVKTFATLKPTDKPSTKGIKNIPFLDLKLINRPYEKDINAALKNAVASGWFVLGEEVKKFEKTFAEYCGVKHCIGVANGLDALVLLLKASQFPPDSEVIVPSNTYIASILAITLAGFKPILVEPDIDTYLIDPAKIEEKITRNTKAILVVHLYGKCCDMEAVMRVAHRYDLKVFEDAAQSHGATYQGKKAGNLADGAGFSFYPTKNLGAMGDAGAITTNDDALAERLRAKRNYGSGKKYVFDYQGLNSRLDELQAAILNVKFLNLDSDNFIRQKIANRYLSEINNPNIILPPANTVNQDAWHLFVIRVENREKFRKYLTENGIGSDIHYPIAPHKQLAYREWNNRTFAIAEKIHEEVVSIPLNVTLTEKEITYIIEKINKY</sequence>
<reference evidence="6" key="1">
    <citation type="journal article" date="2014" name="Int. J. Syst. Evol. Microbiol.">
        <title>Complete genome sequence of Corynebacterium casei LMG S-19264T (=DSM 44701T), isolated from a smear-ripened cheese.</title>
        <authorList>
            <consortium name="US DOE Joint Genome Institute (JGI-PGF)"/>
            <person name="Walter F."/>
            <person name="Albersmeier A."/>
            <person name="Kalinowski J."/>
            <person name="Ruckert C."/>
        </authorList>
    </citation>
    <scope>NUCLEOTIDE SEQUENCE</scope>
    <source>
        <strain evidence="6">CGMCC 1.15958</strain>
    </source>
</reference>
<keyword evidence="6" id="KW-0808">Transferase</keyword>
<evidence type="ECO:0000313" key="6">
    <source>
        <dbReference type="EMBL" id="GGD48981.1"/>
    </source>
</evidence>
<dbReference type="InterPro" id="IPR015424">
    <property type="entry name" value="PyrdxlP-dep_Trfase"/>
</dbReference>
<evidence type="ECO:0000256" key="1">
    <source>
        <dbReference type="ARBA" id="ARBA00022898"/>
    </source>
</evidence>
<dbReference type="GO" id="GO:0008483">
    <property type="term" value="F:transaminase activity"/>
    <property type="evidence" value="ECO:0007669"/>
    <property type="project" value="UniProtKB-KW"/>
</dbReference>
<keyword evidence="7" id="KW-1185">Reference proteome</keyword>
<dbReference type="SUPFAM" id="SSF53383">
    <property type="entry name" value="PLP-dependent transferases"/>
    <property type="match status" value="1"/>
</dbReference>
<dbReference type="PIRSF" id="PIRSF000390">
    <property type="entry name" value="PLP_StrS"/>
    <property type="match status" value="1"/>
</dbReference>
<reference evidence="6" key="2">
    <citation type="submission" date="2020-09" db="EMBL/GenBank/DDBJ databases">
        <authorList>
            <person name="Sun Q."/>
            <person name="Zhou Y."/>
        </authorList>
    </citation>
    <scope>NUCLEOTIDE SEQUENCE</scope>
    <source>
        <strain evidence="6">CGMCC 1.15958</strain>
    </source>
</reference>
<dbReference type="Pfam" id="PF01041">
    <property type="entry name" value="DegT_DnrJ_EryC1"/>
    <property type="match status" value="1"/>
</dbReference>
<name>A0A916YLV3_9BACT</name>
<dbReference type="Gene3D" id="3.40.640.10">
    <property type="entry name" value="Type I PLP-dependent aspartate aminotransferase-like (Major domain)"/>
    <property type="match status" value="1"/>
</dbReference>
<keyword evidence="6" id="KW-0032">Aminotransferase</keyword>
<comment type="caution">
    <text evidence="6">The sequence shown here is derived from an EMBL/GenBank/DDBJ whole genome shotgun (WGS) entry which is preliminary data.</text>
</comment>
<organism evidence="6 7">
    <name type="scientific">Emticicia aquatilis</name>
    <dbReference type="NCBI Taxonomy" id="1537369"/>
    <lineage>
        <taxon>Bacteria</taxon>
        <taxon>Pseudomonadati</taxon>
        <taxon>Bacteroidota</taxon>
        <taxon>Cytophagia</taxon>
        <taxon>Cytophagales</taxon>
        <taxon>Leadbetterellaceae</taxon>
        <taxon>Emticicia</taxon>
    </lineage>
</organism>
<accession>A0A916YLV3</accession>
<dbReference type="Gene3D" id="3.90.1150.10">
    <property type="entry name" value="Aspartate Aminotransferase, domain 1"/>
    <property type="match status" value="1"/>
</dbReference>
<evidence type="ECO:0000256" key="2">
    <source>
        <dbReference type="ARBA" id="ARBA00037999"/>
    </source>
</evidence>
<dbReference type="GO" id="GO:0000271">
    <property type="term" value="P:polysaccharide biosynthetic process"/>
    <property type="evidence" value="ECO:0007669"/>
    <property type="project" value="TreeGrafter"/>
</dbReference>